<keyword evidence="13" id="KW-1133">Transmembrane helix</keyword>
<comment type="catalytic activity">
    <reaction evidence="8 11">
        <text>an N-terminal (5-L-glutamyl)-[peptide] + an alpha-amino acid = 5-L-glutamyl amino acid + an N-terminal L-alpha-aminoacyl-[peptide]</text>
        <dbReference type="Rhea" id="RHEA:23904"/>
        <dbReference type="Rhea" id="RHEA-COMP:9780"/>
        <dbReference type="Rhea" id="RHEA-COMP:9795"/>
        <dbReference type="ChEBI" id="CHEBI:77644"/>
        <dbReference type="ChEBI" id="CHEBI:78597"/>
        <dbReference type="ChEBI" id="CHEBI:78599"/>
        <dbReference type="ChEBI" id="CHEBI:78608"/>
        <dbReference type="EC" id="2.3.2.2"/>
    </reaction>
</comment>
<proteinExistence type="inferred from homology"/>
<dbReference type="GO" id="GO:0103068">
    <property type="term" value="F:leukotriene C4 gamma-glutamyl transferase activity"/>
    <property type="evidence" value="ECO:0007669"/>
    <property type="project" value="UniProtKB-EC"/>
</dbReference>
<feature type="region of interest" description="Disordered" evidence="12">
    <location>
        <begin position="403"/>
        <end position="427"/>
    </location>
</feature>
<dbReference type="InterPro" id="IPR000101">
    <property type="entry name" value="GGT_peptidase"/>
</dbReference>
<evidence type="ECO:0000256" key="8">
    <source>
        <dbReference type="ARBA" id="ARBA00047417"/>
    </source>
</evidence>
<dbReference type="UniPathway" id="UPA00204"/>
<comment type="pathway">
    <text evidence="11">Sulfur metabolism; glutathione metabolism.</text>
</comment>
<comment type="similarity">
    <text evidence="3 11">Belongs to the gamma-glutamyltransferase family.</text>
</comment>
<feature type="binding site" evidence="10">
    <location>
        <position position="516"/>
    </location>
    <ligand>
        <name>L-glutamate</name>
        <dbReference type="ChEBI" id="CHEBI:29985"/>
    </ligand>
</feature>
<evidence type="ECO:0000256" key="10">
    <source>
        <dbReference type="PIRSR" id="PIRSR600101-2"/>
    </source>
</evidence>
<comment type="catalytic activity">
    <reaction evidence="1 11">
        <text>an S-substituted glutathione + H2O = an S-substituted L-cysteinylglycine + L-glutamate</text>
        <dbReference type="Rhea" id="RHEA:59468"/>
        <dbReference type="ChEBI" id="CHEBI:15377"/>
        <dbReference type="ChEBI" id="CHEBI:29985"/>
        <dbReference type="ChEBI" id="CHEBI:90779"/>
        <dbReference type="ChEBI" id="CHEBI:143103"/>
        <dbReference type="EC" id="3.4.19.13"/>
    </reaction>
</comment>
<evidence type="ECO:0000256" key="9">
    <source>
        <dbReference type="PIRSR" id="PIRSR600101-1"/>
    </source>
</evidence>
<feature type="binding site" evidence="10">
    <location>
        <position position="469"/>
    </location>
    <ligand>
        <name>L-glutamate</name>
        <dbReference type="ChEBI" id="CHEBI:29985"/>
    </ligand>
</feature>
<evidence type="ECO:0000256" key="7">
    <source>
        <dbReference type="ARBA" id="ARBA00023315"/>
    </source>
</evidence>
<dbReference type="NCBIfam" id="TIGR00066">
    <property type="entry name" value="g_glut_trans"/>
    <property type="match status" value="1"/>
</dbReference>
<keyword evidence="5 11" id="KW-0378">Hydrolase</keyword>
<evidence type="ECO:0000256" key="5">
    <source>
        <dbReference type="ARBA" id="ARBA00022801"/>
    </source>
</evidence>
<dbReference type="Proteomes" id="UP000058074">
    <property type="component" value="Chromosome"/>
</dbReference>
<dbReference type="GO" id="GO:0036374">
    <property type="term" value="F:glutathione hydrolase activity"/>
    <property type="evidence" value="ECO:0007669"/>
    <property type="project" value="UniProtKB-UniRule"/>
</dbReference>
<evidence type="ECO:0000256" key="1">
    <source>
        <dbReference type="ARBA" id="ARBA00001049"/>
    </source>
</evidence>
<comment type="subunit">
    <text evidence="11">This enzyme consists of two polypeptide chains, which are synthesized in precursor form from a single polypeptide.</text>
</comment>
<dbReference type="Gene3D" id="1.10.246.130">
    <property type="match status" value="1"/>
</dbReference>
<dbReference type="InterPro" id="IPR043138">
    <property type="entry name" value="GGT_lsub"/>
</dbReference>
<protein>
    <recommendedName>
        <fullName evidence="11">Glutathione hydrolase proenzyme</fullName>
        <ecNumber evidence="11">2.3.2.2</ecNumber>
        <ecNumber evidence="11">3.4.19.13</ecNumber>
    </recommendedName>
    <component>
        <recommendedName>
            <fullName evidence="11">Glutathione hydrolase large chain</fullName>
        </recommendedName>
    </component>
    <component>
        <recommendedName>
            <fullName evidence="11">Glutathione hydrolase small chain</fullName>
        </recommendedName>
    </component>
</protein>
<evidence type="ECO:0000256" key="11">
    <source>
        <dbReference type="RuleBase" id="RU368036"/>
    </source>
</evidence>
<comment type="catalytic activity">
    <reaction evidence="2 11">
        <text>glutathione + H2O = L-cysteinylglycine + L-glutamate</text>
        <dbReference type="Rhea" id="RHEA:28807"/>
        <dbReference type="ChEBI" id="CHEBI:15377"/>
        <dbReference type="ChEBI" id="CHEBI:29985"/>
        <dbReference type="ChEBI" id="CHEBI:57925"/>
        <dbReference type="ChEBI" id="CHEBI:61694"/>
        <dbReference type="EC" id="3.4.19.13"/>
    </reaction>
</comment>
<dbReference type="Pfam" id="PF01019">
    <property type="entry name" value="G_glu_transpept"/>
    <property type="match status" value="1"/>
</dbReference>
<feature type="transmembrane region" description="Helical" evidence="13">
    <location>
        <begin position="57"/>
        <end position="77"/>
    </location>
</feature>
<dbReference type="InterPro" id="IPR051792">
    <property type="entry name" value="GGT_bact"/>
</dbReference>
<dbReference type="AlphaFoldDB" id="A0A0N9UNY7"/>
<comment type="PTM">
    <text evidence="11">Cleaved by autocatalysis into a large and a small subunit.</text>
</comment>
<evidence type="ECO:0000256" key="2">
    <source>
        <dbReference type="ARBA" id="ARBA00001089"/>
    </source>
</evidence>
<name>A0A0N9UNY7_SPHMC</name>
<dbReference type="PANTHER" id="PTHR43199:SF1">
    <property type="entry name" value="GLUTATHIONE HYDROLASE PROENZYME"/>
    <property type="match status" value="1"/>
</dbReference>
<organism evidence="14 15">
    <name type="scientific">Sphingopyxis macrogoltabida</name>
    <name type="common">Sphingomonas macrogoltabidus</name>
    <dbReference type="NCBI Taxonomy" id="33050"/>
    <lineage>
        <taxon>Bacteria</taxon>
        <taxon>Pseudomonadati</taxon>
        <taxon>Pseudomonadota</taxon>
        <taxon>Alphaproteobacteria</taxon>
        <taxon>Sphingomonadales</taxon>
        <taxon>Sphingomonadaceae</taxon>
        <taxon>Sphingopyxis</taxon>
    </lineage>
</organism>
<dbReference type="SUPFAM" id="SSF56235">
    <property type="entry name" value="N-terminal nucleophile aminohydrolases (Ntn hydrolases)"/>
    <property type="match status" value="1"/>
</dbReference>
<dbReference type="InterPro" id="IPR043137">
    <property type="entry name" value="GGT_ssub_C"/>
</dbReference>
<reference evidence="14 15" key="1">
    <citation type="journal article" date="2015" name="Genome Announc.">
        <title>Complete Genome Sequence of Polypropylene Glycol- and Polyethylene Glycol-Degrading Sphingopyxis macrogoltabida Strain EY-1.</title>
        <authorList>
            <person name="Ohtsubo Y."/>
            <person name="Nagata Y."/>
            <person name="Numata M."/>
            <person name="Tsuchikane K."/>
            <person name="Hosoyama A."/>
            <person name="Yamazoe A."/>
            <person name="Tsuda M."/>
            <person name="Fujita N."/>
            <person name="Kawai F."/>
        </authorList>
    </citation>
    <scope>NUCLEOTIDE SEQUENCE [LARGE SCALE GENOMIC DNA]</scope>
    <source>
        <strain evidence="14 15">EY-1</strain>
    </source>
</reference>
<dbReference type="EC" id="3.4.19.13" evidence="11"/>
<keyword evidence="4 11" id="KW-0808">Transferase</keyword>
<keyword evidence="13" id="KW-0812">Transmembrane</keyword>
<evidence type="ECO:0000256" key="12">
    <source>
        <dbReference type="SAM" id="MobiDB-lite"/>
    </source>
</evidence>
<feature type="region of interest" description="Disordered" evidence="12">
    <location>
        <begin position="595"/>
        <end position="615"/>
    </location>
</feature>
<dbReference type="InterPro" id="IPR029055">
    <property type="entry name" value="Ntn_hydrolases_N"/>
</dbReference>
<dbReference type="EMBL" id="CP012700">
    <property type="protein sequence ID" value="ALH81596.1"/>
    <property type="molecule type" value="Genomic_DNA"/>
</dbReference>
<evidence type="ECO:0000313" key="15">
    <source>
        <dbReference type="Proteomes" id="UP000058074"/>
    </source>
</evidence>
<dbReference type="GO" id="GO:0006751">
    <property type="term" value="P:glutathione catabolic process"/>
    <property type="evidence" value="ECO:0007669"/>
    <property type="project" value="UniProtKB-UniRule"/>
</dbReference>
<gene>
    <name evidence="14" type="ORF">AN936_14925</name>
</gene>
<dbReference type="KEGG" id="smag:AN936_14925"/>
<dbReference type="Gene3D" id="3.60.20.40">
    <property type="match status" value="1"/>
</dbReference>
<dbReference type="EC" id="2.3.2.2" evidence="11"/>
<feature type="active site" description="Nucleophile" evidence="9">
    <location>
        <position position="429"/>
    </location>
</feature>
<accession>A0A0N9UNY7</accession>
<evidence type="ECO:0000313" key="14">
    <source>
        <dbReference type="EMBL" id="ALH81596.1"/>
    </source>
</evidence>
<keyword evidence="13" id="KW-0472">Membrane</keyword>
<feature type="binding site" evidence="10">
    <location>
        <position position="142"/>
    </location>
    <ligand>
        <name>L-glutamate</name>
        <dbReference type="ChEBI" id="CHEBI:29985"/>
    </ligand>
</feature>
<evidence type="ECO:0000256" key="4">
    <source>
        <dbReference type="ARBA" id="ARBA00022679"/>
    </source>
</evidence>
<sequence length="615" mass="64858">MGRGTARWVVEGLRRCAIAPPSALCAATSPWLSHREDRLGLRCLHPRANVARMIKRLLAVISLFIVSLPSLAAAQGVTSSADPRATEAGRAILQQGGTAADAAVAMVAVLTLVEPQSSGIGGGGFLVYHDAKSDGIATIDGRETAPASAKPGRFLGPDGKPRGYADVIPGGLSVGVPGNIRLMEMAHKKWGKLEWKALFQPAIKLAEDGYEVTPALYNWLDRYQALWKNFPAARAIYYVDGKPVPVGTRLKNPAYAALLRDIAARGPDAFYTGANARAISDTVAKSVRNPAVLTAHDLAAYRAKERPAVCTTYRVYKVCGMGPPSSGATTVFGILGMIEGWDMKAMGKDNPMSWHLIAEAMQLAYADRAKYLGDGDFVDVPVKGLLDKAYLTERRQLISPYGAAGHYEAGTPPGAPPRTPSGPVAENGTTHFVAVDRAGNVASMTSTVESIFGSHLNVNGYFLNNELTDFDHSPVQDGAPAANRVEAGKRPLSSMSPTIVYGPDGKVILAVGSAGGKRIIMHVTKTLIGVLDWGLSAEEAIALPNLFFGEKGVLIEDDAAGQAIAAKMQPFGYSFTPTDLGSKLNAAQRVGEVWHGAADPRGPGTSSVDGAPPQG</sequence>
<keyword evidence="7 11" id="KW-0012">Acyltransferase</keyword>
<evidence type="ECO:0000256" key="3">
    <source>
        <dbReference type="ARBA" id="ARBA00009381"/>
    </source>
</evidence>
<evidence type="ECO:0000256" key="6">
    <source>
        <dbReference type="ARBA" id="ARBA00023145"/>
    </source>
</evidence>
<dbReference type="PATRIC" id="fig|33050.5.peg.3096"/>
<keyword evidence="6 11" id="KW-0865">Zymogen</keyword>
<keyword evidence="11" id="KW-0317">Glutathione biosynthesis</keyword>
<evidence type="ECO:0000256" key="13">
    <source>
        <dbReference type="SAM" id="Phobius"/>
    </source>
</evidence>
<feature type="binding site" evidence="10">
    <location>
        <begin position="493"/>
        <end position="494"/>
    </location>
    <ligand>
        <name>L-glutamate</name>
        <dbReference type="ChEBI" id="CHEBI:29985"/>
    </ligand>
</feature>
<dbReference type="PRINTS" id="PR01210">
    <property type="entry name" value="GGTRANSPTASE"/>
</dbReference>
<dbReference type="PANTHER" id="PTHR43199">
    <property type="entry name" value="GLUTATHIONE HYDROLASE"/>
    <property type="match status" value="1"/>
</dbReference>
<dbReference type="GO" id="GO:0006750">
    <property type="term" value="P:glutathione biosynthetic process"/>
    <property type="evidence" value="ECO:0007669"/>
    <property type="project" value="UniProtKB-KW"/>
</dbReference>